<dbReference type="RefSeq" id="WP_138403576.1">
    <property type="nucleotide sequence ID" value="NZ_VBSP01000002.1"/>
</dbReference>
<dbReference type="Proteomes" id="UP000306420">
    <property type="component" value="Unassembled WGS sequence"/>
</dbReference>
<evidence type="ECO:0000313" key="2">
    <source>
        <dbReference type="Proteomes" id="UP000306420"/>
    </source>
</evidence>
<name>A0A5R9EGJ3_9LACT</name>
<proteinExistence type="predicted"/>
<reference evidence="1 2" key="1">
    <citation type="submission" date="2019-05" db="EMBL/GenBank/DDBJ databases">
        <title>The metagenome of a microbial culture collection derived from dairy environment covers the genomic content of the human microbiome.</title>
        <authorList>
            <person name="Roder T."/>
            <person name="Wuthrich D."/>
            <person name="Sattari Z."/>
            <person name="Von Ah U."/>
            <person name="Bar C."/>
            <person name="Ronchi F."/>
            <person name="Macpherson A.J."/>
            <person name="Ganal-Vonarburg S.C."/>
            <person name="Bruggmann R."/>
            <person name="Vergeres G."/>
        </authorList>
    </citation>
    <scope>NUCLEOTIDE SEQUENCE [LARGE SCALE GENOMIC DNA]</scope>
    <source>
        <strain evidence="1 2">FAM 24227</strain>
    </source>
</reference>
<gene>
    <name evidence="1" type="ORF">FEZ33_01285</name>
</gene>
<accession>A0A5R9EGJ3</accession>
<sequence length="93" mass="10926">MMQSKVRRPMDSEVERIVDEIYADVSELILEWKINHAIKRNGSTLIDYRNHGLGTMKFSEKLIDAITDELLSRIIDDGELNETVYLEEQEWNN</sequence>
<comment type="caution">
    <text evidence="1">The sequence shown here is derived from an EMBL/GenBank/DDBJ whole genome shotgun (WGS) entry which is preliminary data.</text>
</comment>
<dbReference type="EMBL" id="VBSP01000002">
    <property type="protein sequence ID" value="TLQ49294.1"/>
    <property type="molecule type" value="Genomic_DNA"/>
</dbReference>
<organism evidence="1 2">
    <name type="scientific">Ruoffia tabacinasalis</name>
    <dbReference type="NCBI Taxonomy" id="87458"/>
    <lineage>
        <taxon>Bacteria</taxon>
        <taxon>Bacillati</taxon>
        <taxon>Bacillota</taxon>
        <taxon>Bacilli</taxon>
        <taxon>Lactobacillales</taxon>
        <taxon>Aerococcaceae</taxon>
        <taxon>Ruoffia</taxon>
    </lineage>
</organism>
<dbReference type="AlphaFoldDB" id="A0A5R9EGJ3"/>
<protein>
    <submittedName>
        <fullName evidence="1">Uncharacterized protein</fullName>
    </submittedName>
</protein>
<evidence type="ECO:0000313" key="1">
    <source>
        <dbReference type="EMBL" id="TLQ49294.1"/>
    </source>
</evidence>